<comment type="miscellaneous">
    <text evidence="4">The porphobilinogen subunits are added to the dipyrromethane group.</text>
</comment>
<gene>
    <name evidence="7" type="primary">hemC_2</name>
    <name evidence="4" type="synonym">hemC</name>
    <name evidence="7" type="ORF">FFODKBPE_00441</name>
</gene>
<comment type="catalytic activity">
    <reaction evidence="4">
        <text>4 porphobilinogen + H2O = hydroxymethylbilane + 4 NH4(+)</text>
        <dbReference type="Rhea" id="RHEA:13185"/>
        <dbReference type="ChEBI" id="CHEBI:15377"/>
        <dbReference type="ChEBI" id="CHEBI:28938"/>
        <dbReference type="ChEBI" id="CHEBI:57845"/>
        <dbReference type="ChEBI" id="CHEBI:58126"/>
        <dbReference type="EC" id="2.5.1.61"/>
    </reaction>
</comment>
<dbReference type="GO" id="GO:0004418">
    <property type="term" value="F:hydroxymethylbilane synthase activity"/>
    <property type="evidence" value="ECO:0007669"/>
    <property type="project" value="UniProtKB-UniRule"/>
</dbReference>
<comment type="caution">
    <text evidence="7">The sequence shown here is derived from an EMBL/GenBank/DDBJ whole genome shotgun (WGS) entry which is preliminary data.</text>
</comment>
<evidence type="ECO:0000259" key="6">
    <source>
        <dbReference type="Pfam" id="PF03900"/>
    </source>
</evidence>
<feature type="domain" description="Porphobilinogen deaminase N-terminal" evidence="5">
    <location>
        <begin position="2"/>
        <end position="202"/>
    </location>
</feature>
<evidence type="ECO:0000256" key="4">
    <source>
        <dbReference type="HAMAP-Rule" id="MF_00260"/>
    </source>
</evidence>
<comment type="function">
    <text evidence="4">Tetrapolymerization of the monopyrrole PBG into the hydroxymethylbilane pre-uroporphyrinogen in several discrete steps.</text>
</comment>
<dbReference type="EC" id="2.5.1.61" evidence="4"/>
<evidence type="ECO:0000259" key="5">
    <source>
        <dbReference type="Pfam" id="PF01379"/>
    </source>
</evidence>
<accession>A0A811TCH8</accession>
<protein>
    <recommendedName>
        <fullName evidence="4">Probable porphobilinogen deaminase</fullName>
        <shortName evidence="4">PBG</shortName>
        <ecNumber evidence="4">2.5.1.61</ecNumber>
    </recommendedName>
    <alternativeName>
        <fullName evidence="4">Hydroxymethylbilane synthase</fullName>
        <shortName evidence="4">HMBS</shortName>
    </alternativeName>
    <alternativeName>
        <fullName evidence="4">Pre-uroporphyrinogen synthase</fullName>
    </alternativeName>
</protein>
<feature type="domain" description="Porphobilinogen deaminase C-terminal" evidence="6">
    <location>
        <begin position="218"/>
        <end position="286"/>
    </location>
</feature>
<dbReference type="EMBL" id="CAJHIP010000017">
    <property type="protein sequence ID" value="CAD6493159.1"/>
    <property type="molecule type" value="Genomic_DNA"/>
</dbReference>
<comment type="similarity">
    <text evidence="1 4">Belongs to the HMBS family.</text>
</comment>
<dbReference type="Pfam" id="PF01379">
    <property type="entry name" value="Porphobil_deam"/>
    <property type="match status" value="1"/>
</dbReference>
<dbReference type="SUPFAM" id="SSF54782">
    <property type="entry name" value="Porphobilinogen deaminase (hydroxymethylbilane synthase), C-terminal domain"/>
    <property type="match status" value="1"/>
</dbReference>
<dbReference type="HAMAP" id="MF_00260">
    <property type="entry name" value="Porphobil_deam"/>
    <property type="match status" value="1"/>
</dbReference>
<name>A0A811TCH8_9EURY</name>
<dbReference type="PANTHER" id="PTHR11557:SF0">
    <property type="entry name" value="PORPHOBILINOGEN DEAMINASE"/>
    <property type="match status" value="1"/>
</dbReference>
<dbReference type="Gene3D" id="3.30.160.40">
    <property type="entry name" value="Porphobilinogen deaminase, C-terminal domain"/>
    <property type="match status" value="1"/>
</dbReference>
<dbReference type="InterPro" id="IPR022417">
    <property type="entry name" value="Porphobilin_deaminase_N"/>
</dbReference>
<dbReference type="PIRSF" id="PIRSF001438">
    <property type="entry name" value="4pyrrol_synth_OHMeBilane_synth"/>
    <property type="match status" value="1"/>
</dbReference>
<dbReference type="AlphaFoldDB" id="A0A811TCH8"/>
<keyword evidence="3 4" id="KW-0627">Porphyrin biosynthesis</keyword>
<dbReference type="PROSITE" id="PS00533">
    <property type="entry name" value="PORPHOBILINOGEN_DEAM"/>
    <property type="match status" value="1"/>
</dbReference>
<dbReference type="NCBIfam" id="TIGR00212">
    <property type="entry name" value="hemC"/>
    <property type="match status" value="1"/>
</dbReference>
<dbReference type="InterPro" id="IPR022418">
    <property type="entry name" value="Porphobilinogen_deaminase_C"/>
</dbReference>
<dbReference type="SUPFAM" id="SSF53850">
    <property type="entry name" value="Periplasmic binding protein-like II"/>
    <property type="match status" value="1"/>
</dbReference>
<evidence type="ECO:0000256" key="2">
    <source>
        <dbReference type="ARBA" id="ARBA00022679"/>
    </source>
</evidence>
<dbReference type="CDD" id="cd13644">
    <property type="entry name" value="PBP2_HemC_archaea"/>
    <property type="match status" value="1"/>
</dbReference>
<dbReference type="Gene3D" id="3.40.190.10">
    <property type="entry name" value="Periplasmic binding protein-like II"/>
    <property type="match status" value="2"/>
</dbReference>
<evidence type="ECO:0000313" key="7">
    <source>
        <dbReference type="EMBL" id="CAD6493159.1"/>
    </source>
</evidence>
<comment type="cofactor">
    <cofactor evidence="4">
        <name>dipyrromethane</name>
        <dbReference type="ChEBI" id="CHEBI:60342"/>
    </cofactor>
    <text evidence="4">Binds 1 dipyrromethane group covalently.</text>
</comment>
<dbReference type="GO" id="GO:0006782">
    <property type="term" value="P:protoporphyrinogen IX biosynthetic process"/>
    <property type="evidence" value="ECO:0007669"/>
    <property type="project" value="UniProtKB-UniRule"/>
</dbReference>
<reference evidence="7" key="1">
    <citation type="submission" date="2020-10" db="EMBL/GenBank/DDBJ databases">
        <authorList>
            <person name="Hahn C.J."/>
            <person name="Laso-Perez R."/>
            <person name="Vulcano F."/>
            <person name="Vaziourakis K.-M."/>
            <person name="Stokke R."/>
            <person name="Steen I.H."/>
            <person name="Teske A."/>
            <person name="Boetius A."/>
            <person name="Liebeke M."/>
            <person name="Amann R."/>
            <person name="Knittel K."/>
        </authorList>
    </citation>
    <scope>NUCLEOTIDE SEQUENCE</scope>
    <source>
        <strain evidence="7">Gfbio:e3339647-f889-4370-9287-4fb5cb688e4c:AG394J04_GoMArc1</strain>
    </source>
</reference>
<organism evidence="7 8">
    <name type="scientific">Candidatus Argoarchaeum ethanivorans</name>
    <dbReference type="NCBI Taxonomy" id="2608793"/>
    <lineage>
        <taxon>Archaea</taxon>
        <taxon>Methanobacteriati</taxon>
        <taxon>Methanobacteriota</taxon>
        <taxon>Stenosarchaea group</taxon>
        <taxon>Methanomicrobia</taxon>
        <taxon>Methanosarcinales</taxon>
        <taxon>Methanosarcinales incertae sedis</taxon>
        <taxon>GOM Arc I cluster</taxon>
        <taxon>Candidatus Argoarchaeum</taxon>
    </lineage>
</organism>
<evidence type="ECO:0000313" key="8">
    <source>
        <dbReference type="Proteomes" id="UP000603056"/>
    </source>
</evidence>
<proteinExistence type="inferred from homology"/>
<dbReference type="PANTHER" id="PTHR11557">
    <property type="entry name" value="PORPHOBILINOGEN DEAMINASE"/>
    <property type="match status" value="1"/>
</dbReference>
<feature type="modified residue" description="S-(dipyrrolylmethanemethyl)cysteine" evidence="4">
    <location>
        <position position="233"/>
    </location>
</feature>
<dbReference type="FunFam" id="3.40.190.10:FF:000005">
    <property type="entry name" value="Porphobilinogen deaminase"/>
    <property type="match status" value="1"/>
</dbReference>
<dbReference type="GO" id="GO:0005737">
    <property type="term" value="C:cytoplasm"/>
    <property type="evidence" value="ECO:0007669"/>
    <property type="project" value="UniProtKB-UniRule"/>
</dbReference>
<evidence type="ECO:0000256" key="1">
    <source>
        <dbReference type="ARBA" id="ARBA00005638"/>
    </source>
</evidence>
<dbReference type="PRINTS" id="PR00151">
    <property type="entry name" value="PORPHBDMNASE"/>
</dbReference>
<dbReference type="InterPro" id="IPR022419">
    <property type="entry name" value="Porphobilin_deaminase_cofac_BS"/>
</dbReference>
<dbReference type="InterPro" id="IPR036803">
    <property type="entry name" value="Porphobilinogen_deaminase_C_sf"/>
</dbReference>
<keyword evidence="2 4" id="KW-0808">Transferase</keyword>
<evidence type="ECO:0000256" key="3">
    <source>
        <dbReference type="ARBA" id="ARBA00023244"/>
    </source>
</evidence>
<dbReference type="InterPro" id="IPR000860">
    <property type="entry name" value="HemC"/>
</dbReference>
<dbReference type="Proteomes" id="UP000603056">
    <property type="component" value="Unassembled WGS sequence"/>
</dbReference>
<dbReference type="Pfam" id="PF03900">
    <property type="entry name" value="Porphobil_deamC"/>
    <property type="match status" value="1"/>
</dbReference>
<sequence length="308" mass="34372">MIIGTRGSKLALAQAIIVQKKLRSLGIETTLKIIKTRGDKITDRPLHAVSGFGAFVCEIDEHMLADNIDIAVHSMKDVPTERPEELTIAAVLKRDSPYDALLTRDNVTLEELPEGTVIGTASLRRRSQLLRYCKNIVVKDIRGNIDTRLRKLRDGEYDGIILAEAGLNRMKWDLPCKRLYTEHFCPSANQGSIAAVTRKNSEAESVVKVLDHQQTRIETEAERIIISVLGGGCVVPIAAFAKSMDKYMHVTAEVLSIDGKRYTRVEENITLKDYAVHAQDLGEKLKKSGGYELINEAKKYFSHVRGET</sequence>